<dbReference type="PANTHER" id="PTHR42831">
    <property type="entry name" value="FE-S PROTEIN MATURATION AUXILIARY FACTOR YITW"/>
    <property type="match status" value="1"/>
</dbReference>
<dbReference type="Proteomes" id="UP000824107">
    <property type="component" value="Unassembled WGS sequence"/>
</dbReference>
<comment type="caution">
    <text evidence="2">The sequence shown here is derived from an EMBL/GenBank/DDBJ whole genome shotgun (WGS) entry which is preliminary data.</text>
</comment>
<accession>A0A9D1M442</accession>
<protein>
    <submittedName>
        <fullName evidence="2">DUF59 domain-containing protein</fullName>
    </submittedName>
</protein>
<reference evidence="2" key="1">
    <citation type="submission" date="2020-10" db="EMBL/GenBank/DDBJ databases">
        <authorList>
            <person name="Gilroy R."/>
        </authorList>
    </citation>
    <scope>NUCLEOTIDE SEQUENCE</scope>
    <source>
        <strain evidence="2">ChiW3-316</strain>
    </source>
</reference>
<dbReference type="EMBL" id="DVNC01000028">
    <property type="protein sequence ID" value="HIU53201.1"/>
    <property type="molecule type" value="Genomic_DNA"/>
</dbReference>
<dbReference type="Pfam" id="PF01883">
    <property type="entry name" value="FeS_assembly_P"/>
    <property type="match status" value="1"/>
</dbReference>
<reference evidence="2" key="2">
    <citation type="journal article" date="2021" name="PeerJ">
        <title>Extensive microbial diversity within the chicken gut microbiome revealed by metagenomics and culture.</title>
        <authorList>
            <person name="Gilroy R."/>
            <person name="Ravi A."/>
            <person name="Getino M."/>
            <person name="Pursley I."/>
            <person name="Horton D.L."/>
            <person name="Alikhan N.F."/>
            <person name="Baker D."/>
            <person name="Gharbi K."/>
            <person name="Hall N."/>
            <person name="Watson M."/>
            <person name="Adriaenssens E.M."/>
            <person name="Foster-Nyarko E."/>
            <person name="Jarju S."/>
            <person name="Secka A."/>
            <person name="Antonio M."/>
            <person name="Oren A."/>
            <person name="Chaudhuri R.R."/>
            <person name="La Ragione R."/>
            <person name="Hildebrand F."/>
            <person name="Pallen M.J."/>
        </authorList>
    </citation>
    <scope>NUCLEOTIDE SEQUENCE</scope>
    <source>
        <strain evidence="2">ChiW3-316</strain>
    </source>
</reference>
<name>A0A9D1M442_9PROT</name>
<evidence type="ECO:0000313" key="3">
    <source>
        <dbReference type="Proteomes" id="UP000824107"/>
    </source>
</evidence>
<gene>
    <name evidence="2" type="ORF">IAD20_03875</name>
</gene>
<proteinExistence type="predicted"/>
<dbReference type="SUPFAM" id="SSF117916">
    <property type="entry name" value="Fe-S cluster assembly (FSCA) domain-like"/>
    <property type="match status" value="1"/>
</dbReference>
<dbReference type="Gene3D" id="3.30.300.130">
    <property type="entry name" value="Fe-S cluster assembly (FSCA)"/>
    <property type="match status" value="1"/>
</dbReference>
<evidence type="ECO:0000313" key="2">
    <source>
        <dbReference type="EMBL" id="HIU53201.1"/>
    </source>
</evidence>
<dbReference type="PANTHER" id="PTHR42831:SF1">
    <property type="entry name" value="FE-S PROTEIN MATURATION AUXILIARY FACTOR YITW"/>
    <property type="match status" value="1"/>
</dbReference>
<dbReference type="InterPro" id="IPR034904">
    <property type="entry name" value="FSCA_dom_sf"/>
</dbReference>
<sequence length="124" mass="13450">MTLSPAEKQEYIAVAGSPKPADEKTASREDVIEALKTVCDPEIMINIWDMGLVYDIRIADDGNVEIDMTLTAPGCPVAGILPQQAADAVALVEGTGIVTVKIVWEPAWSMERLSEDARAMMELF</sequence>
<dbReference type="InterPro" id="IPR052339">
    <property type="entry name" value="Fe-S_Maturation_MIP18"/>
</dbReference>
<dbReference type="AlphaFoldDB" id="A0A9D1M442"/>
<feature type="domain" description="MIP18 family-like" evidence="1">
    <location>
        <begin position="28"/>
        <end position="101"/>
    </location>
</feature>
<dbReference type="InterPro" id="IPR002744">
    <property type="entry name" value="MIP18-like"/>
</dbReference>
<organism evidence="2 3">
    <name type="scientific">Candidatus Scatocola faecipullorum</name>
    <dbReference type="NCBI Taxonomy" id="2840917"/>
    <lineage>
        <taxon>Bacteria</taxon>
        <taxon>Pseudomonadati</taxon>
        <taxon>Pseudomonadota</taxon>
        <taxon>Alphaproteobacteria</taxon>
        <taxon>Rhodospirillales</taxon>
        <taxon>Rhodospirillaceae</taxon>
        <taxon>Rhodospirillaceae incertae sedis</taxon>
        <taxon>Candidatus Scatocola</taxon>
    </lineage>
</organism>
<evidence type="ECO:0000259" key="1">
    <source>
        <dbReference type="Pfam" id="PF01883"/>
    </source>
</evidence>